<dbReference type="CDD" id="cd06189">
    <property type="entry name" value="flavin_oxioreductase"/>
    <property type="match status" value="1"/>
</dbReference>
<reference evidence="6 7" key="1">
    <citation type="submission" date="2020-07" db="EMBL/GenBank/DDBJ databases">
        <title>Genomic Encyclopedia of Type Strains, Phase IV (KMG-V): Genome sequencing to study the core and pangenomes of soil and plant-associated prokaryotes.</title>
        <authorList>
            <person name="Whitman W."/>
        </authorList>
    </citation>
    <scope>NUCLEOTIDE SEQUENCE [LARGE SCALE GENOMIC DNA]</scope>
    <source>
        <strain evidence="6 7">SAS40</strain>
    </source>
</reference>
<dbReference type="InterPro" id="IPR001433">
    <property type="entry name" value="OxRdtase_FAD/NAD-bd"/>
</dbReference>
<dbReference type="GO" id="GO:0051537">
    <property type="term" value="F:2 iron, 2 sulfur cluster binding"/>
    <property type="evidence" value="ECO:0007669"/>
    <property type="project" value="UniProtKB-KW"/>
</dbReference>
<dbReference type="EMBL" id="JACBYR010000001">
    <property type="protein sequence ID" value="NYE81224.1"/>
    <property type="molecule type" value="Genomic_DNA"/>
</dbReference>
<dbReference type="InterPro" id="IPR050415">
    <property type="entry name" value="MRET"/>
</dbReference>
<dbReference type="GO" id="GO:0047099">
    <property type="term" value="F:CDP-4-dehydro-6-deoxyglucose reductase activity"/>
    <property type="evidence" value="ECO:0007669"/>
    <property type="project" value="UniProtKB-EC"/>
</dbReference>
<dbReference type="Gene3D" id="3.40.50.80">
    <property type="entry name" value="Nucleotide-binding domain of ferredoxin-NADP reductase (FNR) module"/>
    <property type="match status" value="1"/>
</dbReference>
<dbReference type="Pfam" id="PF00970">
    <property type="entry name" value="FAD_binding_6"/>
    <property type="match status" value="1"/>
</dbReference>
<dbReference type="InterPro" id="IPR012675">
    <property type="entry name" value="Beta-grasp_dom_sf"/>
</dbReference>
<keyword evidence="2" id="KW-0408">Iron</keyword>
<dbReference type="InterPro" id="IPR017927">
    <property type="entry name" value="FAD-bd_FR_type"/>
</dbReference>
<dbReference type="CDD" id="cd00207">
    <property type="entry name" value="fer2"/>
    <property type="match status" value="1"/>
</dbReference>
<dbReference type="PRINTS" id="PR00371">
    <property type="entry name" value="FPNCR"/>
</dbReference>
<evidence type="ECO:0000256" key="2">
    <source>
        <dbReference type="ARBA" id="ARBA00022714"/>
    </source>
</evidence>
<comment type="cofactor">
    <cofactor evidence="1">
        <name>FAD</name>
        <dbReference type="ChEBI" id="CHEBI:57692"/>
    </cofactor>
</comment>
<dbReference type="Gene3D" id="2.40.30.10">
    <property type="entry name" value="Translation factors"/>
    <property type="match status" value="1"/>
</dbReference>
<keyword evidence="7" id="KW-1185">Reference proteome</keyword>
<dbReference type="Gene3D" id="3.10.20.30">
    <property type="match status" value="1"/>
</dbReference>
<dbReference type="InterPro" id="IPR017938">
    <property type="entry name" value="Riboflavin_synthase-like_b-brl"/>
</dbReference>
<dbReference type="InterPro" id="IPR006058">
    <property type="entry name" value="2Fe2S_fd_BS"/>
</dbReference>
<dbReference type="PRINTS" id="PR00410">
    <property type="entry name" value="PHEHYDRXLASE"/>
</dbReference>
<dbReference type="SUPFAM" id="SSF54292">
    <property type="entry name" value="2Fe-2S ferredoxin-like"/>
    <property type="match status" value="1"/>
</dbReference>
<dbReference type="Pfam" id="PF00111">
    <property type="entry name" value="Fer2"/>
    <property type="match status" value="1"/>
</dbReference>
<dbReference type="EC" id="1.17.1.1" evidence="6"/>
<dbReference type="SUPFAM" id="SSF63380">
    <property type="entry name" value="Riboflavin synthase domain-like"/>
    <property type="match status" value="1"/>
</dbReference>
<keyword evidence="6" id="KW-0560">Oxidoreductase</keyword>
<dbReference type="Pfam" id="PF00175">
    <property type="entry name" value="NAD_binding_1"/>
    <property type="match status" value="1"/>
</dbReference>
<evidence type="ECO:0000256" key="1">
    <source>
        <dbReference type="ARBA" id="ARBA00001974"/>
    </source>
</evidence>
<evidence type="ECO:0000313" key="7">
    <source>
        <dbReference type="Proteomes" id="UP000542125"/>
    </source>
</evidence>
<accession>A0A7Y9LIR5</accession>
<dbReference type="PROSITE" id="PS00197">
    <property type="entry name" value="2FE2S_FER_1"/>
    <property type="match status" value="1"/>
</dbReference>
<dbReference type="InterPro" id="IPR001709">
    <property type="entry name" value="Flavoprot_Pyr_Nucl_cyt_Rdtase"/>
</dbReference>
<organism evidence="6 7">
    <name type="scientific">Pigmentiphaga litoralis</name>
    <dbReference type="NCBI Taxonomy" id="516702"/>
    <lineage>
        <taxon>Bacteria</taxon>
        <taxon>Pseudomonadati</taxon>
        <taxon>Pseudomonadota</taxon>
        <taxon>Betaproteobacteria</taxon>
        <taxon>Burkholderiales</taxon>
        <taxon>Alcaligenaceae</taxon>
        <taxon>Pigmentiphaga</taxon>
    </lineage>
</organism>
<evidence type="ECO:0000259" key="4">
    <source>
        <dbReference type="PROSITE" id="PS51085"/>
    </source>
</evidence>
<sequence>MTIHPSGRQFSAAPGQTLLQAALDAGVNLPFSCRAGHCGVCRGRVVEGDIRLDAFTPGLSDAQRADGHVLLCRTHAAADHIVIDVRETESALTPPKTIPCRVKSVEQRSESVAIVKLRLPMNENVFFLPGQFIDVLFDDGQTRSYSIANPPRQRGVVEFELHMRHRPGGRMTDPVFRAELTGKMLKIQAPLGSFFLREESDKPLVLLATGTGFAPIKAILQYMQETGVKRPATLYWGGRSPNDFYMRDLVEQWEAEHGNFRFVPVVSAPVSGSASSTPGQEWAGRIGHVHDVARQDFPDLSGHHVYACGSPAMVSSARRIFIDECGLDAADFFSDAFVPTGYDALTRPPALSSFP</sequence>
<gene>
    <name evidence="6" type="ORF">FHW18_000495</name>
</gene>
<dbReference type="InterPro" id="IPR039261">
    <property type="entry name" value="FNR_nucleotide-bd"/>
</dbReference>
<evidence type="ECO:0000256" key="3">
    <source>
        <dbReference type="ARBA" id="ARBA00034078"/>
    </source>
</evidence>
<protein>
    <submittedName>
        <fullName evidence="6">CDP-4-dehydro-6-deoxyglucose reductase</fullName>
        <ecNumber evidence="6">1.17.1.1</ecNumber>
    </submittedName>
</protein>
<dbReference type="PANTHER" id="PTHR47354">
    <property type="entry name" value="NADH OXIDOREDUCTASE HCR"/>
    <property type="match status" value="1"/>
</dbReference>
<dbReference type="InterPro" id="IPR036010">
    <property type="entry name" value="2Fe-2S_ferredoxin-like_sf"/>
</dbReference>
<dbReference type="Proteomes" id="UP000542125">
    <property type="component" value="Unassembled WGS sequence"/>
</dbReference>
<feature type="domain" description="FAD-binding FR-type" evidence="5">
    <location>
        <begin position="95"/>
        <end position="197"/>
    </location>
</feature>
<keyword evidence="2" id="KW-0411">Iron-sulfur</keyword>
<dbReference type="AlphaFoldDB" id="A0A7Y9LIR5"/>
<dbReference type="InterPro" id="IPR001041">
    <property type="entry name" value="2Fe-2S_ferredoxin-type"/>
</dbReference>
<dbReference type="PANTHER" id="PTHR47354:SF5">
    <property type="entry name" value="PROTEIN RFBI"/>
    <property type="match status" value="1"/>
</dbReference>
<comment type="caution">
    <text evidence="6">The sequence shown here is derived from an EMBL/GenBank/DDBJ whole genome shotgun (WGS) entry which is preliminary data.</text>
</comment>
<keyword evidence="2" id="KW-0479">Metal-binding</keyword>
<name>A0A7Y9LIR5_9BURK</name>
<dbReference type="PROSITE" id="PS51085">
    <property type="entry name" value="2FE2S_FER_2"/>
    <property type="match status" value="1"/>
</dbReference>
<dbReference type="RefSeq" id="WP_373563396.1">
    <property type="nucleotide sequence ID" value="NZ_JACBYR010000001.1"/>
</dbReference>
<dbReference type="PROSITE" id="PS51384">
    <property type="entry name" value="FAD_FR"/>
    <property type="match status" value="1"/>
</dbReference>
<evidence type="ECO:0000313" key="6">
    <source>
        <dbReference type="EMBL" id="NYE81224.1"/>
    </source>
</evidence>
<dbReference type="SUPFAM" id="SSF52343">
    <property type="entry name" value="Ferredoxin reductase-like, C-terminal NADP-linked domain"/>
    <property type="match status" value="1"/>
</dbReference>
<dbReference type="InterPro" id="IPR008333">
    <property type="entry name" value="Cbr1-like_FAD-bd_dom"/>
</dbReference>
<keyword evidence="2" id="KW-0001">2Fe-2S</keyword>
<feature type="domain" description="2Fe-2S ferredoxin-type" evidence="4">
    <location>
        <begin position="1"/>
        <end position="89"/>
    </location>
</feature>
<comment type="cofactor">
    <cofactor evidence="3">
        <name>[2Fe-2S] cluster</name>
        <dbReference type="ChEBI" id="CHEBI:190135"/>
    </cofactor>
</comment>
<proteinExistence type="predicted"/>
<evidence type="ECO:0000259" key="5">
    <source>
        <dbReference type="PROSITE" id="PS51384"/>
    </source>
</evidence>